<evidence type="ECO:0000313" key="2">
    <source>
        <dbReference type="EMBL" id="MDT0675916.1"/>
    </source>
</evidence>
<keyword evidence="3" id="KW-1185">Reference proteome</keyword>
<dbReference type="Proteomes" id="UP001262582">
    <property type="component" value="Unassembled WGS sequence"/>
</dbReference>
<reference evidence="2 3" key="1">
    <citation type="submission" date="2023-09" db="EMBL/GenBank/DDBJ databases">
        <authorList>
            <person name="Rey-Velasco X."/>
        </authorList>
    </citation>
    <scope>NUCLEOTIDE SEQUENCE [LARGE SCALE GENOMIC DNA]</scope>
    <source>
        <strain evidence="2 3">F117</strain>
    </source>
</reference>
<dbReference type="PROSITE" id="PS51819">
    <property type="entry name" value="VOC"/>
    <property type="match status" value="1"/>
</dbReference>
<dbReference type="SUPFAM" id="SSF54593">
    <property type="entry name" value="Glyoxalase/Bleomycin resistance protein/Dihydroxybiphenyl dioxygenase"/>
    <property type="match status" value="1"/>
</dbReference>
<organism evidence="2 3">
    <name type="scientific">Autumnicola musiva</name>
    <dbReference type="NCBI Taxonomy" id="3075589"/>
    <lineage>
        <taxon>Bacteria</taxon>
        <taxon>Pseudomonadati</taxon>
        <taxon>Bacteroidota</taxon>
        <taxon>Flavobacteriia</taxon>
        <taxon>Flavobacteriales</taxon>
        <taxon>Flavobacteriaceae</taxon>
        <taxon>Autumnicola</taxon>
    </lineage>
</organism>
<protein>
    <submittedName>
        <fullName evidence="2">VOC family protein</fullName>
    </submittedName>
</protein>
<comment type="caution">
    <text evidence="2">The sequence shown here is derived from an EMBL/GenBank/DDBJ whole genome shotgun (WGS) entry which is preliminary data.</text>
</comment>
<feature type="domain" description="VOC" evidence="1">
    <location>
        <begin position="2"/>
        <end position="114"/>
    </location>
</feature>
<evidence type="ECO:0000313" key="3">
    <source>
        <dbReference type="Proteomes" id="UP001262582"/>
    </source>
</evidence>
<dbReference type="EMBL" id="JAVRHK010000003">
    <property type="protein sequence ID" value="MDT0675916.1"/>
    <property type="molecule type" value="Genomic_DNA"/>
</dbReference>
<dbReference type="RefSeq" id="WP_311502315.1">
    <property type="nucleotide sequence ID" value="NZ_JAVRHK010000003.1"/>
</dbReference>
<accession>A0ABU3D305</accession>
<sequence>MKIEELQVFTSNLEEQKIFYRETLGLKIEAEGEDSFKLQLGYSVLRFVKKPGATPYHIAFHIQDKQENEALEWLRERVEIQKSGEDEIVDFSNWDAKSVYFYDKDSNILEFISRRSLNSSIDAPFSAEKITGISEIGLATTNIKEKYHFLQRNCGLEIFDGSLEKFCAIGEPQGLIITIDENQKDWFPVDDKAYSSNFRIKFTHQNQQFHLEYQNDNLKILK</sequence>
<dbReference type="Gene3D" id="3.10.180.10">
    <property type="entry name" value="2,3-Dihydroxybiphenyl 1,2-Dioxygenase, domain 1"/>
    <property type="match status" value="1"/>
</dbReference>
<gene>
    <name evidence="2" type="ORF">RM539_04895</name>
</gene>
<evidence type="ECO:0000259" key="1">
    <source>
        <dbReference type="PROSITE" id="PS51819"/>
    </source>
</evidence>
<dbReference type="InterPro" id="IPR029068">
    <property type="entry name" value="Glyas_Bleomycin-R_OHBP_Dase"/>
</dbReference>
<dbReference type="InterPro" id="IPR037523">
    <property type="entry name" value="VOC_core"/>
</dbReference>
<name>A0ABU3D305_9FLAO</name>
<dbReference type="CDD" id="cd06587">
    <property type="entry name" value="VOC"/>
    <property type="match status" value="1"/>
</dbReference>
<proteinExistence type="predicted"/>